<protein>
    <recommendedName>
        <fullName evidence="4">DUF4230 domain-containing protein</fullName>
    </recommendedName>
</protein>
<reference evidence="2 3" key="1">
    <citation type="submission" date="2020-08" db="EMBL/GenBank/DDBJ databases">
        <title>Genomic Encyclopedia of Type Strains, Phase IV (KMG-IV): sequencing the most valuable type-strain genomes for metagenomic binning, comparative biology and taxonomic classification.</title>
        <authorList>
            <person name="Goeker M."/>
        </authorList>
    </citation>
    <scope>NUCLEOTIDE SEQUENCE [LARGE SCALE GENOMIC DNA]</scope>
    <source>
        <strain evidence="2 3">DSM 103462</strain>
    </source>
</reference>
<gene>
    <name evidence="2" type="ORF">HNP76_001768</name>
</gene>
<name>A0A7W8G9P4_9SPIR</name>
<keyword evidence="1" id="KW-1133">Transmembrane helix</keyword>
<evidence type="ECO:0000256" key="1">
    <source>
        <dbReference type="SAM" id="Phobius"/>
    </source>
</evidence>
<evidence type="ECO:0000313" key="3">
    <source>
        <dbReference type="Proteomes" id="UP000518887"/>
    </source>
</evidence>
<proteinExistence type="predicted"/>
<keyword evidence="1" id="KW-0812">Transmembrane</keyword>
<evidence type="ECO:0008006" key="4">
    <source>
        <dbReference type="Google" id="ProtNLM"/>
    </source>
</evidence>
<dbReference type="InterPro" id="IPR025324">
    <property type="entry name" value="DUF4230"/>
</dbReference>
<dbReference type="Proteomes" id="UP000518887">
    <property type="component" value="Unassembled WGS sequence"/>
</dbReference>
<organism evidence="2 3">
    <name type="scientific">Treponema ruminis</name>
    <dbReference type="NCBI Taxonomy" id="744515"/>
    <lineage>
        <taxon>Bacteria</taxon>
        <taxon>Pseudomonadati</taxon>
        <taxon>Spirochaetota</taxon>
        <taxon>Spirochaetia</taxon>
        <taxon>Spirochaetales</taxon>
        <taxon>Treponemataceae</taxon>
        <taxon>Treponema</taxon>
    </lineage>
</organism>
<dbReference type="AlphaFoldDB" id="A0A7W8G9P4"/>
<dbReference type="Pfam" id="PF14014">
    <property type="entry name" value="DUF4230"/>
    <property type="match status" value="1"/>
</dbReference>
<dbReference type="RefSeq" id="WP_184659615.1">
    <property type="nucleotide sequence ID" value="NZ_CP031518.1"/>
</dbReference>
<comment type="caution">
    <text evidence="2">The sequence shown here is derived from an EMBL/GenBank/DDBJ whole genome shotgun (WGS) entry which is preliminary data.</text>
</comment>
<sequence>MKKAKEKKDRKIEKEAKILNLLTKSVCKILTKIILILALLAALFFGGKFSWQKLGEIKTEKSSAIVFRELEKCAELVTVKNTYSDIISIKKTRIAGFAKTFSIVKYSGVIRGGISDISKSQVKVSDRGRSVKVILPALEVLSNDISSIEVFDESKSIFVSISIKEIMEEIRHNQDTASIQILETGFLKEGESQTIKIIESILYAAGFKEVEVRFQR</sequence>
<feature type="transmembrane region" description="Helical" evidence="1">
    <location>
        <begin position="21"/>
        <end position="45"/>
    </location>
</feature>
<keyword evidence="1" id="KW-0472">Membrane</keyword>
<evidence type="ECO:0000313" key="2">
    <source>
        <dbReference type="EMBL" id="MBB5226395.1"/>
    </source>
</evidence>
<keyword evidence="3" id="KW-1185">Reference proteome</keyword>
<dbReference type="EMBL" id="JACHFQ010000005">
    <property type="protein sequence ID" value="MBB5226395.1"/>
    <property type="molecule type" value="Genomic_DNA"/>
</dbReference>
<accession>A0A7W8G9P4</accession>